<dbReference type="AlphaFoldDB" id="A0A0K1PNT3"/>
<feature type="transmembrane region" description="Helical" evidence="1">
    <location>
        <begin position="13"/>
        <end position="31"/>
    </location>
</feature>
<sequence>MISDERGGTYAEFVLAIIPVLMLSLGILQLTELYTAKLLVDHASLAAARSAVVVFADDPRSYAGEGVSTLGPHRTEAVRLAALRAMAPFVVDGSFTSVRVEYPDGAGAGFGSPVTAEVHAMYRCRVPLVSPVACGTTGERELVSKMTLPSLTARFSYDGGGGAMGLKRP</sequence>
<evidence type="ECO:0008006" key="4">
    <source>
        <dbReference type="Google" id="ProtNLM"/>
    </source>
</evidence>
<organism evidence="2 3">
    <name type="scientific">Labilithrix luteola</name>
    <dbReference type="NCBI Taxonomy" id="1391654"/>
    <lineage>
        <taxon>Bacteria</taxon>
        <taxon>Pseudomonadati</taxon>
        <taxon>Myxococcota</taxon>
        <taxon>Polyangia</taxon>
        <taxon>Polyangiales</taxon>
        <taxon>Labilitrichaceae</taxon>
        <taxon>Labilithrix</taxon>
    </lineage>
</organism>
<evidence type="ECO:0000313" key="3">
    <source>
        <dbReference type="Proteomes" id="UP000064967"/>
    </source>
</evidence>
<keyword evidence="1" id="KW-0812">Transmembrane</keyword>
<dbReference type="EMBL" id="CP012333">
    <property type="protein sequence ID" value="AKU94759.1"/>
    <property type="molecule type" value="Genomic_DNA"/>
</dbReference>
<evidence type="ECO:0000313" key="2">
    <source>
        <dbReference type="EMBL" id="AKU94759.1"/>
    </source>
</evidence>
<evidence type="ECO:0000256" key="1">
    <source>
        <dbReference type="SAM" id="Phobius"/>
    </source>
</evidence>
<protein>
    <recommendedName>
        <fullName evidence="4">Flp pilus assembly protein TadG</fullName>
    </recommendedName>
</protein>
<dbReference type="RefSeq" id="WP_205633620.1">
    <property type="nucleotide sequence ID" value="NZ_CP012333.1"/>
</dbReference>
<dbReference type="Proteomes" id="UP000064967">
    <property type="component" value="Chromosome"/>
</dbReference>
<dbReference type="KEGG" id="llu:AKJ09_01423"/>
<dbReference type="STRING" id="1391654.AKJ09_01423"/>
<gene>
    <name evidence="2" type="ORF">AKJ09_01423</name>
</gene>
<keyword evidence="1" id="KW-0472">Membrane</keyword>
<keyword evidence="3" id="KW-1185">Reference proteome</keyword>
<reference evidence="2 3" key="1">
    <citation type="submission" date="2015-08" db="EMBL/GenBank/DDBJ databases">
        <authorList>
            <person name="Babu N.S."/>
            <person name="Beckwith C.J."/>
            <person name="Beseler K.G."/>
            <person name="Brison A."/>
            <person name="Carone J.V."/>
            <person name="Caskin T.P."/>
            <person name="Diamond M."/>
            <person name="Durham M.E."/>
            <person name="Foxe J.M."/>
            <person name="Go M."/>
            <person name="Henderson B.A."/>
            <person name="Jones I.B."/>
            <person name="McGettigan J.A."/>
            <person name="Micheletti S.J."/>
            <person name="Nasrallah M.E."/>
            <person name="Ortiz D."/>
            <person name="Piller C.R."/>
            <person name="Privatt S.R."/>
            <person name="Schneider S.L."/>
            <person name="Sharp S."/>
            <person name="Smith T.C."/>
            <person name="Stanton J.D."/>
            <person name="Ullery H.E."/>
            <person name="Wilson R.J."/>
            <person name="Serrano M.G."/>
            <person name="Buck G."/>
            <person name="Lee V."/>
            <person name="Wang Y."/>
            <person name="Carvalho R."/>
            <person name="Voegtly L."/>
            <person name="Shi R."/>
            <person name="Duckworth R."/>
            <person name="Johnson A."/>
            <person name="Loviza R."/>
            <person name="Walstead R."/>
            <person name="Shah Z."/>
            <person name="Kiflezghi M."/>
            <person name="Wade K."/>
            <person name="Ball S.L."/>
            <person name="Bradley K.W."/>
            <person name="Asai D.J."/>
            <person name="Bowman C.A."/>
            <person name="Russell D.A."/>
            <person name="Pope W.H."/>
            <person name="Jacobs-Sera D."/>
            <person name="Hendrix R.W."/>
            <person name="Hatfull G.F."/>
        </authorList>
    </citation>
    <scope>NUCLEOTIDE SEQUENCE [LARGE SCALE GENOMIC DNA]</scope>
    <source>
        <strain evidence="2 3">DSM 27648</strain>
    </source>
</reference>
<accession>A0A0K1PNT3</accession>
<keyword evidence="1" id="KW-1133">Transmembrane helix</keyword>
<proteinExistence type="predicted"/>
<name>A0A0K1PNT3_9BACT</name>